<dbReference type="InterPro" id="IPR001444">
    <property type="entry name" value="Flag_bb_rod_N"/>
</dbReference>
<dbReference type="PROSITE" id="PS00588">
    <property type="entry name" value="FLAGELLA_BB_ROD"/>
    <property type="match status" value="1"/>
</dbReference>
<dbReference type="Proteomes" id="UP001528823">
    <property type="component" value="Unassembled WGS sequence"/>
</dbReference>
<keyword evidence="8" id="KW-0969">Cilium</keyword>
<keyword evidence="9" id="KW-1185">Reference proteome</keyword>
<name>A0ABT5UAW2_9GAMM</name>
<dbReference type="PANTHER" id="PTHR30435:SF12">
    <property type="entry name" value="FLAGELLAR BASAL BODY ROD PROTEIN FLGB"/>
    <property type="match status" value="1"/>
</dbReference>
<keyword evidence="8" id="KW-0282">Flagellum</keyword>
<comment type="subunit">
    <text evidence="6">The basal body constitutes a major portion of the flagellar organelle and consists of a number of rings mounted on a central rod.</text>
</comment>
<evidence type="ECO:0000313" key="8">
    <source>
        <dbReference type="EMBL" id="MDE1463503.1"/>
    </source>
</evidence>
<organism evidence="8 9">
    <name type="scientific">Spartinivicinus poritis</name>
    <dbReference type="NCBI Taxonomy" id="2994640"/>
    <lineage>
        <taxon>Bacteria</taxon>
        <taxon>Pseudomonadati</taxon>
        <taxon>Pseudomonadota</taxon>
        <taxon>Gammaproteobacteria</taxon>
        <taxon>Oceanospirillales</taxon>
        <taxon>Zooshikellaceae</taxon>
        <taxon>Spartinivicinus</taxon>
    </lineage>
</organism>
<evidence type="ECO:0000256" key="1">
    <source>
        <dbReference type="ARBA" id="ARBA00004117"/>
    </source>
</evidence>
<protein>
    <recommendedName>
        <fullName evidence="3 6">Flagellar basal body rod protein FlgB</fullName>
    </recommendedName>
</protein>
<reference evidence="8 9" key="1">
    <citation type="submission" date="2022-11" db="EMBL/GenBank/DDBJ databases">
        <title>Spartinivicinus poritis sp. nov., isolated from scleractinian coral Porites lutea.</title>
        <authorList>
            <person name="Zhang G."/>
            <person name="Cai L."/>
            <person name="Wei Q."/>
        </authorList>
    </citation>
    <scope>NUCLEOTIDE SEQUENCE [LARGE SCALE GENOMIC DNA]</scope>
    <source>
        <strain evidence="8 9">A2-2</strain>
    </source>
</reference>
<evidence type="ECO:0000259" key="7">
    <source>
        <dbReference type="Pfam" id="PF00460"/>
    </source>
</evidence>
<evidence type="ECO:0000256" key="6">
    <source>
        <dbReference type="PIRNR" id="PIRNR002889"/>
    </source>
</evidence>
<dbReference type="NCBIfam" id="TIGR01396">
    <property type="entry name" value="FlgB"/>
    <property type="match status" value="1"/>
</dbReference>
<dbReference type="PANTHER" id="PTHR30435">
    <property type="entry name" value="FLAGELLAR PROTEIN"/>
    <property type="match status" value="1"/>
</dbReference>
<evidence type="ECO:0000256" key="2">
    <source>
        <dbReference type="ARBA" id="ARBA00009677"/>
    </source>
</evidence>
<comment type="subcellular location">
    <subcellularLocation>
        <location evidence="1 6">Bacterial flagellum basal body</location>
    </subcellularLocation>
</comment>
<feature type="domain" description="Flagellar basal body rod protein N-terminal" evidence="7">
    <location>
        <begin position="22"/>
        <end position="39"/>
    </location>
</feature>
<comment type="caution">
    <text evidence="8">The sequence shown here is derived from an EMBL/GenBank/DDBJ whole genome shotgun (WGS) entry which is preliminary data.</text>
</comment>
<accession>A0ABT5UAW2</accession>
<dbReference type="EMBL" id="JAPMOU010000021">
    <property type="protein sequence ID" value="MDE1463503.1"/>
    <property type="molecule type" value="Genomic_DNA"/>
</dbReference>
<dbReference type="Pfam" id="PF00460">
    <property type="entry name" value="Flg_bb_rod"/>
    <property type="match status" value="1"/>
</dbReference>
<evidence type="ECO:0000256" key="3">
    <source>
        <dbReference type="ARBA" id="ARBA00014376"/>
    </source>
</evidence>
<evidence type="ECO:0000256" key="5">
    <source>
        <dbReference type="ARBA" id="ARBA00024934"/>
    </source>
</evidence>
<gene>
    <name evidence="8" type="primary">flgB</name>
    <name evidence="8" type="ORF">ORQ98_16220</name>
</gene>
<keyword evidence="4 6" id="KW-0975">Bacterial flagellum</keyword>
<proteinExistence type="inferred from homology"/>
<evidence type="ECO:0000256" key="4">
    <source>
        <dbReference type="ARBA" id="ARBA00023143"/>
    </source>
</evidence>
<dbReference type="InterPro" id="IPR019776">
    <property type="entry name" value="Flagellar_basal_body_rod_CS"/>
</dbReference>
<evidence type="ECO:0000313" key="9">
    <source>
        <dbReference type="Proteomes" id="UP001528823"/>
    </source>
</evidence>
<keyword evidence="8" id="KW-0966">Cell projection</keyword>
<dbReference type="RefSeq" id="WP_274689842.1">
    <property type="nucleotide sequence ID" value="NZ_JAPMOU010000021.1"/>
</dbReference>
<sequence>MAIGFDQALGVHPQALLLRGKRAELLADNLANSDTPGFKARDIDFKQVLNRVNEQQTGKKLPLQQTHQDHLAGLSQKQDVDLLYRIPIQPAIDGNTVDTQQEYAIYARNAMDYQSSFEFLNSKFKGLIKVIKGQ</sequence>
<comment type="function">
    <text evidence="5 6">Structural component of flagellum, the bacterial motility apparatus. Part of the rod structure of flagellar basal body.</text>
</comment>
<dbReference type="PIRSF" id="PIRSF002889">
    <property type="entry name" value="Rod_FlgB"/>
    <property type="match status" value="1"/>
</dbReference>
<comment type="similarity">
    <text evidence="2 6">Belongs to the flagella basal body rod proteins family.</text>
</comment>
<dbReference type="InterPro" id="IPR006300">
    <property type="entry name" value="FlgB"/>
</dbReference>